<dbReference type="PRINTS" id="PR00604">
    <property type="entry name" value="CYTCHRMECIAB"/>
</dbReference>
<evidence type="ECO:0000256" key="8">
    <source>
        <dbReference type="PROSITE-ProRule" id="PRU00433"/>
    </source>
</evidence>
<keyword evidence="6 10" id="KW-0249">Electron transport</keyword>
<dbReference type="WBParaSite" id="EVEC_0000174201-mRNA-1">
    <property type="protein sequence ID" value="EVEC_0000174201-mRNA-1"/>
    <property type="gene ID" value="EVEC_0000174201"/>
</dbReference>
<dbReference type="Pfam" id="PF00034">
    <property type="entry name" value="Cytochrom_C"/>
    <property type="match status" value="1"/>
</dbReference>
<keyword evidence="5 8" id="KW-0479">Metal-binding</keyword>
<evidence type="ECO:0000259" key="11">
    <source>
        <dbReference type="PROSITE" id="PS51007"/>
    </source>
</evidence>
<name>A0A0N4UW91_ENTVE</name>
<evidence type="ECO:0000256" key="3">
    <source>
        <dbReference type="ARBA" id="ARBA00022448"/>
    </source>
</evidence>
<sequence length="128" mass="14255">MIFFFLGFSATELNSSCRMPDIPEGNYEKGKKLFKQRCGQCHVADSKTNKTGPSLYGIIGRKTGDVPGFVYSAANKNKGAVWSRETLFEYLLDPKKYIPGTKMVFAGLKKAEDRADIIKYLEVESGKA</sequence>
<evidence type="ECO:0000256" key="2">
    <source>
        <dbReference type="ARBA" id="ARBA00006488"/>
    </source>
</evidence>
<accession>A0A0N4UW91</accession>
<evidence type="ECO:0000256" key="1">
    <source>
        <dbReference type="ARBA" id="ARBA00004569"/>
    </source>
</evidence>
<comment type="function">
    <text evidence="10">Electron carrier protein. The oxidized form of the cytochrome c heme group can accept an electron from the heme group of the cytochrome c1 subunit of cytochrome reductase. Cytochrome c then transfers this electron to the cytochrome oxidase complex, the final protein carrier in the mitochondrial electron-transport chain.</text>
</comment>
<organism evidence="14">
    <name type="scientific">Enterobius vermicularis</name>
    <name type="common">Human pinworm</name>
    <dbReference type="NCBI Taxonomy" id="51028"/>
    <lineage>
        <taxon>Eukaryota</taxon>
        <taxon>Metazoa</taxon>
        <taxon>Ecdysozoa</taxon>
        <taxon>Nematoda</taxon>
        <taxon>Chromadorea</taxon>
        <taxon>Rhabditida</taxon>
        <taxon>Spirurina</taxon>
        <taxon>Oxyuridomorpha</taxon>
        <taxon>Oxyuroidea</taxon>
        <taxon>Oxyuridae</taxon>
        <taxon>Enterobius</taxon>
    </lineage>
</organism>
<comment type="similarity">
    <text evidence="2 9">Belongs to the cytochrome c family.</text>
</comment>
<evidence type="ECO:0000256" key="9">
    <source>
        <dbReference type="RuleBase" id="RU004426"/>
    </source>
</evidence>
<evidence type="ECO:0000313" key="13">
    <source>
        <dbReference type="Proteomes" id="UP000274131"/>
    </source>
</evidence>
<evidence type="ECO:0000256" key="10">
    <source>
        <dbReference type="RuleBase" id="RU004427"/>
    </source>
</evidence>
<dbReference type="GO" id="GO:0046872">
    <property type="term" value="F:metal ion binding"/>
    <property type="evidence" value="ECO:0007669"/>
    <property type="project" value="UniProtKB-KW"/>
</dbReference>
<protein>
    <submittedName>
        <fullName evidence="14">Cytochrome c domain-containing protein</fullName>
    </submittedName>
</protein>
<comment type="PTM">
    <text evidence="10">Binds 1 heme group per subunit.</text>
</comment>
<dbReference type="STRING" id="51028.A0A0N4UW91"/>
<keyword evidence="3 10" id="KW-0813">Transport</keyword>
<dbReference type="GO" id="GO:0005758">
    <property type="term" value="C:mitochondrial intermembrane space"/>
    <property type="evidence" value="ECO:0007669"/>
    <property type="project" value="UniProtKB-SubCell"/>
</dbReference>
<evidence type="ECO:0000313" key="12">
    <source>
        <dbReference type="EMBL" id="VDD86307.1"/>
    </source>
</evidence>
<feature type="domain" description="Cytochrome c" evidence="11">
    <location>
        <begin position="25"/>
        <end position="125"/>
    </location>
</feature>
<dbReference type="PROSITE" id="PS51007">
    <property type="entry name" value="CYTC"/>
    <property type="match status" value="1"/>
</dbReference>
<reference evidence="14" key="1">
    <citation type="submission" date="2017-02" db="UniProtKB">
        <authorList>
            <consortium name="WormBaseParasite"/>
        </authorList>
    </citation>
    <scope>IDENTIFICATION</scope>
</reference>
<evidence type="ECO:0000256" key="6">
    <source>
        <dbReference type="ARBA" id="ARBA00022982"/>
    </source>
</evidence>
<dbReference type="FunFam" id="1.10.760.10:FF:000001">
    <property type="entry name" value="Cytochrome c iso-1"/>
    <property type="match status" value="1"/>
</dbReference>
<dbReference type="Gene3D" id="1.10.760.10">
    <property type="entry name" value="Cytochrome c-like domain"/>
    <property type="match status" value="1"/>
</dbReference>
<dbReference type="SUPFAM" id="SSF46626">
    <property type="entry name" value="Cytochrome c"/>
    <property type="match status" value="1"/>
</dbReference>
<reference evidence="12 13" key="2">
    <citation type="submission" date="2018-10" db="EMBL/GenBank/DDBJ databases">
        <authorList>
            <consortium name="Pathogen Informatics"/>
        </authorList>
    </citation>
    <scope>NUCLEOTIDE SEQUENCE [LARGE SCALE GENOMIC DNA]</scope>
</reference>
<proteinExistence type="inferred from homology"/>
<keyword evidence="4 8" id="KW-0349">Heme</keyword>
<dbReference type="GO" id="GO:0020037">
    <property type="term" value="F:heme binding"/>
    <property type="evidence" value="ECO:0007669"/>
    <property type="project" value="InterPro"/>
</dbReference>
<comment type="subcellular location">
    <subcellularLocation>
        <location evidence="1">Mitochondrion intermembrane space</location>
    </subcellularLocation>
</comment>
<keyword evidence="10" id="KW-0496">Mitochondrion</keyword>
<dbReference type="PANTHER" id="PTHR11961">
    <property type="entry name" value="CYTOCHROME C"/>
    <property type="match status" value="1"/>
</dbReference>
<evidence type="ECO:0000313" key="14">
    <source>
        <dbReference type="WBParaSite" id="EVEC_0000174201-mRNA-1"/>
    </source>
</evidence>
<dbReference type="InterPro" id="IPR036909">
    <property type="entry name" value="Cyt_c-like_dom_sf"/>
</dbReference>
<keyword evidence="7 8" id="KW-0408">Iron</keyword>
<dbReference type="InterPro" id="IPR002327">
    <property type="entry name" value="Cyt_c_1A/1B"/>
</dbReference>
<dbReference type="GO" id="GO:0009055">
    <property type="term" value="F:electron transfer activity"/>
    <property type="evidence" value="ECO:0007669"/>
    <property type="project" value="InterPro"/>
</dbReference>
<dbReference type="AlphaFoldDB" id="A0A0N4UW91"/>
<evidence type="ECO:0000256" key="4">
    <source>
        <dbReference type="ARBA" id="ARBA00022617"/>
    </source>
</evidence>
<dbReference type="OrthoDB" id="449280at2759"/>
<gene>
    <name evidence="12" type="ORF">EVEC_LOCUS1450</name>
</gene>
<dbReference type="Proteomes" id="UP000274131">
    <property type="component" value="Unassembled WGS sequence"/>
</dbReference>
<dbReference type="InterPro" id="IPR009056">
    <property type="entry name" value="Cyt_c-like_dom"/>
</dbReference>
<keyword evidence="10" id="KW-0679">Respiratory chain</keyword>
<evidence type="ECO:0000256" key="5">
    <source>
        <dbReference type="ARBA" id="ARBA00022723"/>
    </source>
</evidence>
<dbReference type="EMBL" id="UXUI01007212">
    <property type="protein sequence ID" value="VDD86307.1"/>
    <property type="molecule type" value="Genomic_DNA"/>
</dbReference>
<keyword evidence="13" id="KW-1185">Reference proteome</keyword>
<evidence type="ECO:0000256" key="7">
    <source>
        <dbReference type="ARBA" id="ARBA00023004"/>
    </source>
</evidence>